<sequence>MGESNVPEPHSPVHESSAEDSNEEASYEEPSPLDPPCAKRQHHEEPDLDYLPIDEKGNTPFEKYGFISHDDWNDFATMMTSMEAKGISESYQKLSKKNTLRPNLGLGGYQAKLVLKSSEISEVLQKAKDLAVMEKEDTFKPEREKD</sequence>
<accession>A0AAV5E118</accession>
<proteinExistence type="predicted"/>
<feature type="region of interest" description="Disordered" evidence="1">
    <location>
        <begin position="1"/>
        <end position="55"/>
    </location>
</feature>
<name>A0AAV5E118_ELECO</name>
<dbReference type="AlphaFoldDB" id="A0AAV5E118"/>
<organism evidence="2 3">
    <name type="scientific">Eleusine coracana subsp. coracana</name>
    <dbReference type="NCBI Taxonomy" id="191504"/>
    <lineage>
        <taxon>Eukaryota</taxon>
        <taxon>Viridiplantae</taxon>
        <taxon>Streptophyta</taxon>
        <taxon>Embryophyta</taxon>
        <taxon>Tracheophyta</taxon>
        <taxon>Spermatophyta</taxon>
        <taxon>Magnoliopsida</taxon>
        <taxon>Liliopsida</taxon>
        <taxon>Poales</taxon>
        <taxon>Poaceae</taxon>
        <taxon>PACMAD clade</taxon>
        <taxon>Chloridoideae</taxon>
        <taxon>Cynodonteae</taxon>
        <taxon>Eleusininae</taxon>
        <taxon>Eleusine</taxon>
    </lineage>
</organism>
<protein>
    <submittedName>
        <fullName evidence="2">Uncharacterized protein</fullName>
    </submittedName>
</protein>
<keyword evidence="3" id="KW-1185">Reference proteome</keyword>
<reference evidence="2" key="1">
    <citation type="journal article" date="2018" name="DNA Res.">
        <title>Multiple hybrid de novo genome assembly of finger millet, an orphan allotetraploid crop.</title>
        <authorList>
            <person name="Hatakeyama M."/>
            <person name="Aluri S."/>
            <person name="Balachadran M.T."/>
            <person name="Sivarajan S.R."/>
            <person name="Patrignani A."/>
            <person name="Gruter S."/>
            <person name="Poveda L."/>
            <person name="Shimizu-Inatsugi R."/>
            <person name="Baeten J."/>
            <person name="Francoijs K.J."/>
            <person name="Nataraja K.N."/>
            <person name="Reddy Y.A.N."/>
            <person name="Phadnis S."/>
            <person name="Ravikumar R.L."/>
            <person name="Schlapbach R."/>
            <person name="Sreeman S.M."/>
            <person name="Shimizu K.K."/>
        </authorList>
    </citation>
    <scope>NUCLEOTIDE SEQUENCE</scope>
</reference>
<reference evidence="2" key="2">
    <citation type="submission" date="2021-12" db="EMBL/GenBank/DDBJ databases">
        <title>Resequencing data analysis of finger millet.</title>
        <authorList>
            <person name="Hatakeyama M."/>
            <person name="Aluri S."/>
            <person name="Balachadran M.T."/>
            <person name="Sivarajan S.R."/>
            <person name="Poveda L."/>
            <person name="Shimizu-Inatsugi R."/>
            <person name="Schlapbach R."/>
            <person name="Sreeman S.M."/>
            <person name="Shimizu K.K."/>
        </authorList>
    </citation>
    <scope>NUCLEOTIDE SEQUENCE</scope>
</reference>
<evidence type="ECO:0000313" key="3">
    <source>
        <dbReference type="Proteomes" id="UP001054889"/>
    </source>
</evidence>
<dbReference type="Proteomes" id="UP001054889">
    <property type="component" value="Unassembled WGS sequence"/>
</dbReference>
<gene>
    <name evidence="2" type="primary">gb03179</name>
    <name evidence="2" type="ORF">PR202_gb03179</name>
</gene>
<feature type="compositionally biased region" description="Acidic residues" evidence="1">
    <location>
        <begin position="18"/>
        <end position="27"/>
    </location>
</feature>
<dbReference type="EMBL" id="BQKI01000072">
    <property type="protein sequence ID" value="GJN16216.1"/>
    <property type="molecule type" value="Genomic_DNA"/>
</dbReference>
<dbReference type="PANTHER" id="PTHR33018:SF34">
    <property type="entry name" value="OS02G0472350 PROTEIN"/>
    <property type="match status" value="1"/>
</dbReference>
<dbReference type="PANTHER" id="PTHR33018">
    <property type="entry name" value="OS10G0338966 PROTEIN-RELATED"/>
    <property type="match status" value="1"/>
</dbReference>
<evidence type="ECO:0000313" key="2">
    <source>
        <dbReference type="EMBL" id="GJN16216.1"/>
    </source>
</evidence>
<evidence type="ECO:0000256" key="1">
    <source>
        <dbReference type="SAM" id="MobiDB-lite"/>
    </source>
</evidence>
<comment type="caution">
    <text evidence="2">The sequence shown here is derived from an EMBL/GenBank/DDBJ whole genome shotgun (WGS) entry which is preliminary data.</text>
</comment>